<proteinExistence type="predicted"/>
<keyword evidence="6" id="KW-1185">Reference proteome</keyword>
<dbReference type="SMART" id="SM00345">
    <property type="entry name" value="HTH_GNTR"/>
    <property type="match status" value="1"/>
</dbReference>
<dbReference type="Proteomes" id="UP000664857">
    <property type="component" value="Unassembled WGS sequence"/>
</dbReference>
<dbReference type="EMBL" id="JAFLVX010000018">
    <property type="protein sequence ID" value="MBO0476796.1"/>
    <property type="molecule type" value="Genomic_DNA"/>
</dbReference>
<sequence length="126" mass="14520">MQLNNISSSPLHTQIELNIKNQLINGVLSPGDRLLSVREFAINLNINPNTVNRAYKNLEKEELIVILPGKGIFIKNIRTMPPSIMKEKELKKELGLLLLDMHYHAIKEETIQNWVTEFFEKVGEKK</sequence>
<accession>A0ABS3HVC9</accession>
<evidence type="ECO:0000256" key="1">
    <source>
        <dbReference type="ARBA" id="ARBA00023015"/>
    </source>
</evidence>
<evidence type="ECO:0000256" key="3">
    <source>
        <dbReference type="ARBA" id="ARBA00023163"/>
    </source>
</evidence>
<dbReference type="Gene3D" id="1.10.10.10">
    <property type="entry name" value="Winged helix-like DNA-binding domain superfamily/Winged helix DNA-binding domain"/>
    <property type="match status" value="1"/>
</dbReference>
<dbReference type="PROSITE" id="PS50949">
    <property type="entry name" value="HTH_GNTR"/>
    <property type="match status" value="1"/>
</dbReference>
<keyword evidence="3" id="KW-0804">Transcription</keyword>
<evidence type="ECO:0000256" key="2">
    <source>
        <dbReference type="ARBA" id="ARBA00023125"/>
    </source>
</evidence>
<dbReference type="RefSeq" id="WP_206966158.1">
    <property type="nucleotide sequence ID" value="NZ_JAFLVX010000018.1"/>
</dbReference>
<feature type="domain" description="HTH gntR-type" evidence="4">
    <location>
        <begin position="9"/>
        <end position="77"/>
    </location>
</feature>
<dbReference type="PANTHER" id="PTHR38445">
    <property type="entry name" value="HTH-TYPE TRANSCRIPTIONAL REPRESSOR YTRA"/>
    <property type="match status" value="1"/>
</dbReference>
<organism evidence="5 6">
    <name type="scientific">Candidatus Vagococcus giribetii</name>
    <dbReference type="NCBI Taxonomy" id="2230876"/>
    <lineage>
        <taxon>Bacteria</taxon>
        <taxon>Bacillati</taxon>
        <taxon>Bacillota</taxon>
        <taxon>Bacilli</taxon>
        <taxon>Lactobacillales</taxon>
        <taxon>Enterococcaceae</taxon>
        <taxon>Vagococcus</taxon>
    </lineage>
</organism>
<reference evidence="5 6" key="1">
    <citation type="submission" date="2021-03" db="EMBL/GenBank/DDBJ databases">
        <title>Enterococcal diversity collection.</title>
        <authorList>
            <person name="Gilmore M.S."/>
            <person name="Schwartzman J."/>
            <person name="Van Tyne D."/>
            <person name="Martin M."/>
            <person name="Earl A.M."/>
            <person name="Manson A.L."/>
            <person name="Straub T."/>
            <person name="Salamzade R."/>
            <person name="Saavedra J."/>
            <person name="Lebreton F."/>
            <person name="Prichula J."/>
            <person name="Schaufler K."/>
            <person name="Gaca A."/>
            <person name="Sgardioli B."/>
            <person name="Wagenaar J."/>
            <person name="Strong T."/>
        </authorList>
    </citation>
    <scope>NUCLEOTIDE SEQUENCE [LARGE SCALE GENOMIC DNA]</scope>
    <source>
        <strain evidence="5 6">DIV0080</strain>
    </source>
</reference>
<dbReference type="InterPro" id="IPR036388">
    <property type="entry name" value="WH-like_DNA-bd_sf"/>
</dbReference>
<dbReference type="CDD" id="cd07377">
    <property type="entry name" value="WHTH_GntR"/>
    <property type="match status" value="1"/>
</dbReference>
<evidence type="ECO:0000313" key="6">
    <source>
        <dbReference type="Proteomes" id="UP000664857"/>
    </source>
</evidence>
<comment type="caution">
    <text evidence="5">The sequence shown here is derived from an EMBL/GenBank/DDBJ whole genome shotgun (WGS) entry which is preliminary data.</text>
</comment>
<dbReference type="InterPro" id="IPR036390">
    <property type="entry name" value="WH_DNA-bd_sf"/>
</dbReference>
<gene>
    <name evidence="5" type="ORF">DOK76_06925</name>
</gene>
<keyword evidence="2" id="KW-0238">DNA-binding</keyword>
<dbReference type="Pfam" id="PF00392">
    <property type="entry name" value="GntR"/>
    <property type="match status" value="1"/>
</dbReference>
<name>A0ABS3HVC9_9ENTE</name>
<dbReference type="SUPFAM" id="SSF46785">
    <property type="entry name" value="Winged helix' DNA-binding domain"/>
    <property type="match status" value="1"/>
</dbReference>
<dbReference type="InterPro" id="IPR000524">
    <property type="entry name" value="Tscrpt_reg_HTH_GntR"/>
</dbReference>
<keyword evidence="1" id="KW-0805">Transcription regulation</keyword>
<evidence type="ECO:0000259" key="4">
    <source>
        <dbReference type="PROSITE" id="PS50949"/>
    </source>
</evidence>
<protein>
    <submittedName>
        <fullName evidence="5">GntR family transcriptional regulator</fullName>
    </submittedName>
</protein>
<evidence type="ECO:0000313" key="5">
    <source>
        <dbReference type="EMBL" id="MBO0476796.1"/>
    </source>
</evidence>
<dbReference type="PANTHER" id="PTHR38445:SF9">
    <property type="entry name" value="HTH-TYPE TRANSCRIPTIONAL REPRESSOR YTRA"/>
    <property type="match status" value="1"/>
</dbReference>